<dbReference type="AlphaFoldDB" id="A0A6M5Z3Y6"/>
<dbReference type="InterPro" id="IPR045584">
    <property type="entry name" value="Pilin-like"/>
</dbReference>
<dbReference type="Pfam" id="PF07963">
    <property type="entry name" value="N_methyl"/>
    <property type="match status" value="1"/>
</dbReference>
<organism evidence="3 4">
    <name type="scientific">Frigoriglobus tundricola</name>
    <dbReference type="NCBI Taxonomy" id="2774151"/>
    <lineage>
        <taxon>Bacteria</taxon>
        <taxon>Pseudomonadati</taxon>
        <taxon>Planctomycetota</taxon>
        <taxon>Planctomycetia</taxon>
        <taxon>Gemmatales</taxon>
        <taxon>Gemmataceae</taxon>
        <taxon>Frigoriglobus</taxon>
    </lineage>
</organism>
<keyword evidence="1" id="KW-0472">Membrane</keyword>
<name>A0A6M5Z3Y6_9BACT</name>
<dbReference type="Pfam" id="PF07596">
    <property type="entry name" value="SBP_bac_10"/>
    <property type="match status" value="1"/>
</dbReference>
<keyword evidence="1" id="KW-1133">Transmembrane helix</keyword>
<dbReference type="Gene3D" id="3.30.700.10">
    <property type="entry name" value="Glycoprotein, Type 4 Pilin"/>
    <property type="match status" value="1"/>
</dbReference>
<evidence type="ECO:0000256" key="1">
    <source>
        <dbReference type="SAM" id="Phobius"/>
    </source>
</evidence>
<dbReference type="InterPro" id="IPR011453">
    <property type="entry name" value="DUF1559"/>
</dbReference>
<keyword evidence="1" id="KW-0812">Transmembrane</keyword>
<dbReference type="PROSITE" id="PS00409">
    <property type="entry name" value="PROKAR_NTER_METHYL"/>
    <property type="match status" value="1"/>
</dbReference>
<dbReference type="NCBIfam" id="TIGR04294">
    <property type="entry name" value="pre_pil_HX9DG"/>
    <property type="match status" value="1"/>
</dbReference>
<accession>A0A6M5Z3Y6</accession>
<feature type="transmembrane region" description="Helical" evidence="1">
    <location>
        <begin position="12"/>
        <end position="35"/>
    </location>
</feature>
<evidence type="ECO:0000313" key="4">
    <source>
        <dbReference type="Proteomes" id="UP000503447"/>
    </source>
</evidence>
<feature type="domain" description="DUF1559" evidence="2">
    <location>
        <begin position="36"/>
        <end position="313"/>
    </location>
</feature>
<protein>
    <recommendedName>
        <fullName evidence="2">DUF1559 domain-containing protein</fullName>
    </recommendedName>
</protein>
<dbReference type="EMBL" id="CP053452">
    <property type="protein sequence ID" value="QJX00184.1"/>
    <property type="molecule type" value="Genomic_DNA"/>
</dbReference>
<dbReference type="PANTHER" id="PTHR30093:SF2">
    <property type="entry name" value="TYPE II SECRETION SYSTEM PROTEIN H"/>
    <property type="match status" value="1"/>
</dbReference>
<dbReference type="KEGG" id="ftj:FTUN_7808"/>
<evidence type="ECO:0000259" key="2">
    <source>
        <dbReference type="Pfam" id="PF07596"/>
    </source>
</evidence>
<dbReference type="NCBIfam" id="TIGR02532">
    <property type="entry name" value="IV_pilin_GFxxxE"/>
    <property type="match status" value="1"/>
</dbReference>
<dbReference type="Proteomes" id="UP000503447">
    <property type="component" value="Chromosome"/>
</dbReference>
<dbReference type="SUPFAM" id="SSF54523">
    <property type="entry name" value="Pili subunits"/>
    <property type="match status" value="1"/>
</dbReference>
<sequence>MRLVSGRARRGFTLIELLVVIAIIAILIGLLLPAVQKVREAAARMSCSNNLKQMGLALHNCHDTTGYLPAGYNTAQVTGWGGSDTGTITAWEGTGWTSALLPYLEQNNVYNQLQTYVTANPGQGNSSGSPVYGFQMKQYICPSNARATVAWDGVAELTSYLGVAGTVSGLPAPTADGVLYAVQATSNAPARGPTLVAITDGTSNTLAIGERPCTGDVSWGWGFGCWGVAYESSAPGVTITAAYGDGDVILGSNDVQIIIGSGCGDPTTNVGFKSPINAATTGEQDIAHFWSFHTGGANFLFADGHVQFMNYSLPAATFSAMCTRANGEVFTAP</sequence>
<reference evidence="4" key="1">
    <citation type="submission" date="2020-05" db="EMBL/GenBank/DDBJ databases">
        <title>Frigoriglobus tundricola gen. nov., sp. nov., a psychrotolerant cellulolytic planctomycete of the family Gemmataceae with two divergent copies of 16S rRNA gene.</title>
        <authorList>
            <person name="Kulichevskaya I.S."/>
            <person name="Ivanova A.A."/>
            <person name="Naumoff D.G."/>
            <person name="Beletsky A.V."/>
            <person name="Rijpstra W.I.C."/>
            <person name="Sinninghe Damste J.S."/>
            <person name="Mardanov A.V."/>
            <person name="Ravin N.V."/>
            <person name="Dedysh S.N."/>
        </authorList>
    </citation>
    <scope>NUCLEOTIDE SEQUENCE [LARGE SCALE GENOMIC DNA]</scope>
    <source>
        <strain evidence="4">PL17</strain>
    </source>
</reference>
<evidence type="ECO:0000313" key="3">
    <source>
        <dbReference type="EMBL" id="QJX00184.1"/>
    </source>
</evidence>
<keyword evidence="4" id="KW-1185">Reference proteome</keyword>
<dbReference type="RefSeq" id="WP_171474991.1">
    <property type="nucleotide sequence ID" value="NZ_CP053452.2"/>
</dbReference>
<dbReference type="InterPro" id="IPR012902">
    <property type="entry name" value="N_methyl_site"/>
</dbReference>
<dbReference type="PANTHER" id="PTHR30093">
    <property type="entry name" value="GENERAL SECRETION PATHWAY PROTEIN G"/>
    <property type="match status" value="1"/>
</dbReference>
<gene>
    <name evidence="3" type="ORF">FTUN_7808</name>
</gene>
<proteinExistence type="predicted"/>
<dbReference type="InterPro" id="IPR027558">
    <property type="entry name" value="Pre_pil_HX9DG_C"/>
</dbReference>